<accession>A0A2N5ERD4</accession>
<dbReference type="PANTHER" id="PTHR39594">
    <property type="entry name" value="PROTEIN YCHQ"/>
    <property type="match status" value="1"/>
</dbReference>
<reference evidence="2 3" key="1">
    <citation type="submission" date="2017-12" db="EMBL/GenBank/DDBJ databases">
        <title>Characterization of six clinical isolates of Enterochimera gen. nov., a novel genus of the Yersiniaciae family and the three species Enterochimera arupensis sp. nov., Enterochimera coloradensis sp. nov, and Enterochimera californica sp. nov.</title>
        <authorList>
            <person name="Rossi A."/>
            <person name="Fisher M."/>
        </authorList>
    </citation>
    <scope>NUCLEOTIDE SEQUENCE [LARGE SCALE GENOMIC DNA]</scope>
    <source>
        <strain evidence="2 3">2016Iso1</strain>
    </source>
</reference>
<keyword evidence="1" id="KW-0472">Membrane</keyword>
<dbReference type="InterPro" id="IPR007360">
    <property type="entry name" value="SirB"/>
</dbReference>
<sequence>MAAYVWVKDLHILTVLLSVTLLVVRFYWLCRRSPRLQQRWVRIVPHINDTVLLLSGVSLVIITHFYPFSPQGAWLTEKLFGVIIYIALGFVALSKKPRSQSARWAAFILALICLALIVKLAVTKVPLLLG</sequence>
<name>A0A2N5ERD4_9GAMM</name>
<keyword evidence="3" id="KW-1185">Reference proteome</keyword>
<dbReference type="AlphaFoldDB" id="A0A2N5ERD4"/>
<evidence type="ECO:0000313" key="2">
    <source>
        <dbReference type="EMBL" id="PLR52280.1"/>
    </source>
</evidence>
<dbReference type="PIRSF" id="PIRSF005610">
    <property type="entry name" value="SirB"/>
    <property type="match status" value="1"/>
</dbReference>
<feature type="transmembrane region" description="Helical" evidence="1">
    <location>
        <begin position="74"/>
        <end position="92"/>
    </location>
</feature>
<keyword evidence="1" id="KW-0812">Transmembrane</keyword>
<comment type="caution">
    <text evidence="2">The sequence shown here is derived from an EMBL/GenBank/DDBJ whole genome shotgun (WGS) entry which is preliminary data.</text>
</comment>
<dbReference type="PANTHER" id="PTHR39594:SF1">
    <property type="entry name" value="PROTEIN YCHQ"/>
    <property type="match status" value="1"/>
</dbReference>
<dbReference type="Proteomes" id="UP000234626">
    <property type="component" value="Unassembled WGS sequence"/>
</dbReference>
<feature type="transmembrane region" description="Helical" evidence="1">
    <location>
        <begin position="51"/>
        <end position="68"/>
    </location>
</feature>
<feature type="transmembrane region" description="Helical" evidence="1">
    <location>
        <begin position="104"/>
        <end position="122"/>
    </location>
</feature>
<dbReference type="EMBL" id="PJZK01000003">
    <property type="protein sequence ID" value="PLR52280.1"/>
    <property type="molecule type" value="Genomic_DNA"/>
</dbReference>
<keyword evidence="1" id="KW-1133">Transmembrane helix</keyword>
<dbReference type="RefSeq" id="WP_072931124.1">
    <property type="nucleotide sequence ID" value="NZ_CP119395.1"/>
</dbReference>
<evidence type="ECO:0000313" key="3">
    <source>
        <dbReference type="Proteomes" id="UP000234626"/>
    </source>
</evidence>
<evidence type="ECO:0000256" key="1">
    <source>
        <dbReference type="SAM" id="Phobius"/>
    </source>
</evidence>
<protein>
    <submittedName>
        <fullName evidence="2">Siroheme synthase</fullName>
    </submittedName>
</protein>
<gene>
    <name evidence="2" type="ORF">CYR34_05430</name>
</gene>
<organism evidence="2 3">
    <name type="scientific">Chimaeribacter arupi</name>
    <dbReference type="NCBI Taxonomy" id="2060066"/>
    <lineage>
        <taxon>Bacteria</taxon>
        <taxon>Pseudomonadati</taxon>
        <taxon>Pseudomonadota</taxon>
        <taxon>Gammaproteobacteria</taxon>
        <taxon>Enterobacterales</taxon>
        <taxon>Yersiniaceae</taxon>
        <taxon>Chimaeribacter</taxon>
    </lineage>
</organism>
<dbReference type="Pfam" id="PF04247">
    <property type="entry name" value="SirB"/>
    <property type="match status" value="1"/>
</dbReference>
<feature type="transmembrane region" description="Helical" evidence="1">
    <location>
        <begin position="12"/>
        <end position="30"/>
    </location>
</feature>
<proteinExistence type="predicted"/>
<dbReference type="OrthoDB" id="5588650at2"/>
<dbReference type="GO" id="GO:0005886">
    <property type="term" value="C:plasma membrane"/>
    <property type="evidence" value="ECO:0007669"/>
    <property type="project" value="TreeGrafter"/>
</dbReference>